<evidence type="ECO:0000259" key="2">
    <source>
        <dbReference type="PROSITE" id="PS51186"/>
    </source>
</evidence>
<protein>
    <submittedName>
        <fullName evidence="3">GNAT family N-acetyltransferase</fullName>
    </submittedName>
</protein>
<dbReference type="Gene3D" id="3.40.630.30">
    <property type="match status" value="1"/>
</dbReference>
<organism evidence="3">
    <name type="scientific">Streptomyces sp. NBC_00008</name>
    <dbReference type="NCBI Taxonomy" id="2903610"/>
    <lineage>
        <taxon>Bacteria</taxon>
        <taxon>Bacillati</taxon>
        <taxon>Actinomycetota</taxon>
        <taxon>Actinomycetes</taxon>
        <taxon>Kitasatosporales</taxon>
        <taxon>Streptomycetaceae</taxon>
        <taxon>Streptomyces</taxon>
    </lineage>
</organism>
<reference evidence="3" key="1">
    <citation type="submission" date="2022-10" db="EMBL/GenBank/DDBJ databases">
        <title>The complete genomes of actinobacterial strains from the NBC collection.</title>
        <authorList>
            <person name="Joergensen T.S."/>
            <person name="Alvarez Arevalo M."/>
            <person name="Sterndorff E.B."/>
            <person name="Faurdal D."/>
            <person name="Vuksanovic O."/>
            <person name="Mourched A.-S."/>
            <person name="Charusanti P."/>
            <person name="Shaw S."/>
            <person name="Blin K."/>
            <person name="Weber T."/>
        </authorList>
    </citation>
    <scope>NUCLEOTIDE SEQUENCE</scope>
    <source>
        <strain evidence="3">NBC_00008</strain>
    </source>
</reference>
<sequence length="341" mass="36708">MTASSRRTAPRKAGGLRPGREPHPALPARRQEFFHEARPRAHRHGGPAGRDRAPGHPRGRSRRRRGHHRSAVRIRPLGAARHGVVRAVQYPARPSPVPGRRRPRPGRAGTGRVGRLLRARPDPPRPLPAPAYPKGLAARVHALATRPEFRRRGLAREVLSALLDRLQADGVTLFELHASEEAAPLYRDLGFTADPALMRMTRLVGAAARVGPPAGRVLLPPEGYASSVPKSTGSAFIFFTDRDDRPTGAESVFDPCGIPPSAPSLGVDVPQASTRPRRISHAPGTAANSPSAWVGSTNISLTSRSRDRCDLVTAWPRPRPGRGTGRGAVSCGRAVLPPPIR</sequence>
<feature type="domain" description="N-acetyltransferase" evidence="2">
    <location>
        <begin position="72"/>
        <end position="215"/>
    </location>
</feature>
<feature type="compositionally biased region" description="Basic residues" evidence="1">
    <location>
        <begin position="55"/>
        <end position="72"/>
    </location>
</feature>
<feature type="region of interest" description="Disordered" evidence="1">
    <location>
        <begin position="1"/>
        <end position="132"/>
    </location>
</feature>
<dbReference type="SUPFAM" id="SSF55729">
    <property type="entry name" value="Acyl-CoA N-acyltransferases (Nat)"/>
    <property type="match status" value="1"/>
</dbReference>
<dbReference type="GO" id="GO:0016747">
    <property type="term" value="F:acyltransferase activity, transferring groups other than amino-acyl groups"/>
    <property type="evidence" value="ECO:0007669"/>
    <property type="project" value="InterPro"/>
</dbReference>
<gene>
    <name evidence="3" type="ORF">OG398_34685</name>
</gene>
<evidence type="ECO:0000313" key="3">
    <source>
        <dbReference type="EMBL" id="WTW73019.1"/>
    </source>
</evidence>
<proteinExistence type="predicted"/>
<dbReference type="InterPro" id="IPR016181">
    <property type="entry name" value="Acyl_CoA_acyltransferase"/>
</dbReference>
<dbReference type="PROSITE" id="PS51186">
    <property type="entry name" value="GNAT"/>
    <property type="match status" value="1"/>
</dbReference>
<dbReference type="Pfam" id="PF13673">
    <property type="entry name" value="Acetyltransf_10"/>
    <property type="match status" value="1"/>
</dbReference>
<accession>A0AAU2W147</accession>
<feature type="compositionally biased region" description="Basic and acidic residues" evidence="1">
    <location>
        <begin position="18"/>
        <end position="39"/>
    </location>
</feature>
<name>A0AAU2W147_9ACTN</name>
<dbReference type="EMBL" id="CP108313">
    <property type="protein sequence ID" value="WTW73019.1"/>
    <property type="molecule type" value="Genomic_DNA"/>
</dbReference>
<dbReference type="InterPro" id="IPR000182">
    <property type="entry name" value="GNAT_dom"/>
</dbReference>
<dbReference type="CDD" id="cd04301">
    <property type="entry name" value="NAT_SF"/>
    <property type="match status" value="1"/>
</dbReference>
<evidence type="ECO:0000256" key="1">
    <source>
        <dbReference type="SAM" id="MobiDB-lite"/>
    </source>
</evidence>
<dbReference type="AlphaFoldDB" id="A0AAU2W147"/>